<feature type="region of interest" description="Disordered" evidence="1">
    <location>
        <begin position="1"/>
        <end position="200"/>
    </location>
</feature>
<dbReference type="OrthoDB" id="76215at2759"/>
<dbReference type="Proteomes" id="UP000325313">
    <property type="component" value="Unassembled WGS sequence"/>
</dbReference>
<organism evidence="3 6">
    <name type="scientific">Puccinia graminis f. sp. tritici</name>
    <dbReference type="NCBI Taxonomy" id="56615"/>
    <lineage>
        <taxon>Eukaryota</taxon>
        <taxon>Fungi</taxon>
        <taxon>Dikarya</taxon>
        <taxon>Basidiomycota</taxon>
        <taxon>Pucciniomycotina</taxon>
        <taxon>Pucciniomycetes</taxon>
        <taxon>Pucciniales</taxon>
        <taxon>Pucciniaceae</taxon>
        <taxon>Puccinia</taxon>
    </lineage>
</organism>
<dbReference type="PANTHER" id="PTHR46929">
    <property type="entry name" value="EXPRESSED PROTEIN"/>
    <property type="match status" value="1"/>
</dbReference>
<feature type="compositionally biased region" description="Low complexity" evidence="1">
    <location>
        <begin position="91"/>
        <end position="102"/>
    </location>
</feature>
<dbReference type="InterPro" id="IPR024752">
    <property type="entry name" value="Myb/SANT-like_dom"/>
</dbReference>
<feature type="domain" description="Myb/SANT-like" evidence="2">
    <location>
        <begin position="201"/>
        <end position="296"/>
    </location>
</feature>
<name>A0A5B0N4N7_PUCGR</name>
<feature type="compositionally biased region" description="Polar residues" evidence="1">
    <location>
        <begin position="29"/>
        <end position="40"/>
    </location>
</feature>
<evidence type="ECO:0000313" key="5">
    <source>
        <dbReference type="Proteomes" id="UP000324748"/>
    </source>
</evidence>
<accession>A0A5B0N4N7</accession>
<dbReference type="EMBL" id="VDEP01000438">
    <property type="protein sequence ID" value="KAA1083434.1"/>
    <property type="molecule type" value="Genomic_DNA"/>
</dbReference>
<dbReference type="PANTHER" id="PTHR46929:SF3">
    <property type="entry name" value="MYB_SANT-LIKE DOMAIN-CONTAINING PROTEIN"/>
    <property type="match status" value="1"/>
</dbReference>
<dbReference type="EMBL" id="VSWC01000079">
    <property type="protein sequence ID" value="KAA1094087.1"/>
    <property type="molecule type" value="Genomic_DNA"/>
</dbReference>
<keyword evidence="5" id="KW-1185">Reference proteome</keyword>
<proteinExistence type="predicted"/>
<evidence type="ECO:0000256" key="1">
    <source>
        <dbReference type="SAM" id="MobiDB-lite"/>
    </source>
</evidence>
<evidence type="ECO:0000313" key="3">
    <source>
        <dbReference type="EMBL" id="KAA1083434.1"/>
    </source>
</evidence>
<dbReference type="AlphaFoldDB" id="A0A5B0N4N7"/>
<gene>
    <name evidence="4" type="ORF">PGT21_009343</name>
    <name evidence="3" type="ORF">PGTUg99_033223</name>
</gene>
<dbReference type="Proteomes" id="UP000324748">
    <property type="component" value="Unassembled WGS sequence"/>
</dbReference>
<evidence type="ECO:0000313" key="6">
    <source>
        <dbReference type="Proteomes" id="UP000325313"/>
    </source>
</evidence>
<reference evidence="5 6" key="1">
    <citation type="submission" date="2019-05" db="EMBL/GenBank/DDBJ databases">
        <title>Emergence of the Ug99 lineage of the wheat stem rust pathogen through somatic hybridization.</title>
        <authorList>
            <person name="Li F."/>
            <person name="Upadhyaya N.M."/>
            <person name="Sperschneider J."/>
            <person name="Matny O."/>
            <person name="Nguyen-Phuc H."/>
            <person name="Mago R."/>
            <person name="Raley C."/>
            <person name="Miller M.E."/>
            <person name="Silverstein K.A.T."/>
            <person name="Henningsen E."/>
            <person name="Hirsch C.D."/>
            <person name="Visser B."/>
            <person name="Pretorius Z.A."/>
            <person name="Steffenson B.J."/>
            <person name="Schwessinger B."/>
            <person name="Dodds P.N."/>
            <person name="Figueroa M."/>
        </authorList>
    </citation>
    <scope>NUCLEOTIDE SEQUENCE [LARGE SCALE GENOMIC DNA]</scope>
    <source>
        <strain evidence="4">21-0</strain>
        <strain evidence="3 6">Ug99</strain>
    </source>
</reference>
<sequence>MPPRKKQPIVAGRHAPPNPSAQAAPNISYLMNSDQNQYSPQMPIGSQHHRILNSQQQHQIPNSHQHPNSLAPFQAAPPPGLVNQGLQHHWQPSQQPISPLPQNLWSPPSLPSHPHGSSNDSDDDEGMQSQSSVSSARDPPPSISASVRSAQSATQLVQSTMASMQLSGTPLPTQTPQPMLSEFTPSQQTERTESSQKKNLQWTGAMEKSAIKLYVKLVESGEKSDQGFKAQCHRWVAEELNKQYPGNNFDEAKCKSKLSQTFRKEHDAFVACRAASGFGWDDVRCEVTASKEVWDSFLVSHPAARRFRNQPFPEWHDLSIIFGMAATGEKHQSLGRGGSQRPARANESQTGVSEPQHRRKNQSDADSEGEDGDGTQQRRRKRNRQTTGAAFGSAVKDLIDAFAPSNQPANTTQNQTPDQMSNDQIVSKAVDMFQDGLAHQLLMEDLVAGFSVLENPSKARMFVWIEDLYKGSWLKHQIRLHQNSSS</sequence>
<evidence type="ECO:0000313" key="4">
    <source>
        <dbReference type="EMBL" id="KAA1094087.1"/>
    </source>
</evidence>
<evidence type="ECO:0000259" key="2">
    <source>
        <dbReference type="Pfam" id="PF12776"/>
    </source>
</evidence>
<feature type="compositionally biased region" description="Low complexity" evidence="1">
    <location>
        <begin position="165"/>
        <end position="180"/>
    </location>
</feature>
<comment type="caution">
    <text evidence="3">The sequence shown here is derived from an EMBL/GenBank/DDBJ whole genome shotgun (WGS) entry which is preliminary data.</text>
</comment>
<feature type="compositionally biased region" description="Polar residues" evidence="1">
    <location>
        <begin position="52"/>
        <end position="68"/>
    </location>
</feature>
<feature type="compositionally biased region" description="Polar residues" evidence="1">
    <location>
        <begin position="143"/>
        <end position="164"/>
    </location>
</feature>
<dbReference type="Pfam" id="PF12776">
    <property type="entry name" value="Myb_DNA-bind_3"/>
    <property type="match status" value="1"/>
</dbReference>
<protein>
    <recommendedName>
        <fullName evidence="2">Myb/SANT-like domain-containing protein</fullName>
    </recommendedName>
</protein>
<feature type="region of interest" description="Disordered" evidence="1">
    <location>
        <begin position="329"/>
        <end position="390"/>
    </location>
</feature>